<dbReference type="EMBL" id="CAJVQB010004697">
    <property type="protein sequence ID" value="CAG8643075.1"/>
    <property type="molecule type" value="Genomic_DNA"/>
</dbReference>
<sequence length="91" mass="10378">MNERDKALAMKNKLRKGDEPLSAFPIEIKSKATVVEISDGNKDELLSIKLDDKDRLLPTRRLNKYFMEVPAEEHIHRIVSSTGKLRSGQES</sequence>
<evidence type="ECO:0000313" key="1">
    <source>
        <dbReference type="EMBL" id="CAG8643075.1"/>
    </source>
</evidence>
<protein>
    <submittedName>
        <fullName evidence="1">29885_t:CDS:1</fullName>
    </submittedName>
</protein>
<accession>A0ABN7UQR0</accession>
<reference evidence="1 2" key="1">
    <citation type="submission" date="2021-06" db="EMBL/GenBank/DDBJ databases">
        <authorList>
            <person name="Kallberg Y."/>
            <person name="Tangrot J."/>
            <person name="Rosling A."/>
        </authorList>
    </citation>
    <scope>NUCLEOTIDE SEQUENCE [LARGE SCALE GENOMIC DNA]</scope>
    <source>
        <strain evidence="1 2">120-4 pot B 10/14</strain>
    </source>
</reference>
<name>A0ABN7UQR0_GIGMA</name>
<keyword evidence="2" id="KW-1185">Reference proteome</keyword>
<gene>
    <name evidence="1" type="ORF">GMARGA_LOCUS8944</name>
</gene>
<dbReference type="Proteomes" id="UP000789901">
    <property type="component" value="Unassembled WGS sequence"/>
</dbReference>
<organism evidence="1 2">
    <name type="scientific">Gigaspora margarita</name>
    <dbReference type="NCBI Taxonomy" id="4874"/>
    <lineage>
        <taxon>Eukaryota</taxon>
        <taxon>Fungi</taxon>
        <taxon>Fungi incertae sedis</taxon>
        <taxon>Mucoromycota</taxon>
        <taxon>Glomeromycotina</taxon>
        <taxon>Glomeromycetes</taxon>
        <taxon>Diversisporales</taxon>
        <taxon>Gigasporaceae</taxon>
        <taxon>Gigaspora</taxon>
    </lineage>
</organism>
<comment type="caution">
    <text evidence="1">The sequence shown here is derived from an EMBL/GenBank/DDBJ whole genome shotgun (WGS) entry which is preliminary data.</text>
</comment>
<proteinExistence type="predicted"/>
<evidence type="ECO:0000313" key="2">
    <source>
        <dbReference type="Proteomes" id="UP000789901"/>
    </source>
</evidence>